<reference evidence="2 3" key="1">
    <citation type="submission" date="2014-06" db="EMBL/GenBank/DDBJ databases">
        <authorList>
            <consortium name="DOE Joint Genome Institute"/>
            <person name="Kuo A."/>
            <person name="Kohler A."/>
            <person name="Nagy L.G."/>
            <person name="Floudas D."/>
            <person name="Copeland A."/>
            <person name="Barry K.W."/>
            <person name="Cichocki N."/>
            <person name="Veneault-Fourrey C."/>
            <person name="LaButti K."/>
            <person name="Lindquist E.A."/>
            <person name="Lipzen A."/>
            <person name="Lundell T."/>
            <person name="Morin E."/>
            <person name="Murat C."/>
            <person name="Sun H."/>
            <person name="Tunlid A."/>
            <person name="Henrissat B."/>
            <person name="Grigoriev I.V."/>
            <person name="Hibbett D.S."/>
            <person name="Martin F."/>
            <person name="Nordberg H.P."/>
            <person name="Cantor M.N."/>
            <person name="Hua S.X."/>
        </authorList>
    </citation>
    <scope>NUCLEOTIDE SEQUENCE [LARGE SCALE GENOMIC DNA]</scope>
    <source>
        <strain evidence="2 3">ATCC 200175</strain>
    </source>
</reference>
<reference evidence="3" key="2">
    <citation type="submission" date="2015-01" db="EMBL/GenBank/DDBJ databases">
        <title>Evolutionary Origins and Diversification of the Mycorrhizal Mutualists.</title>
        <authorList>
            <consortium name="DOE Joint Genome Institute"/>
            <consortium name="Mycorrhizal Genomics Consortium"/>
            <person name="Kohler A."/>
            <person name="Kuo A."/>
            <person name="Nagy L.G."/>
            <person name="Floudas D."/>
            <person name="Copeland A."/>
            <person name="Barry K.W."/>
            <person name="Cichocki N."/>
            <person name="Veneault-Fourrey C."/>
            <person name="LaButti K."/>
            <person name="Lindquist E.A."/>
            <person name="Lipzen A."/>
            <person name="Lundell T."/>
            <person name="Morin E."/>
            <person name="Murat C."/>
            <person name="Riley R."/>
            <person name="Ohm R."/>
            <person name="Sun H."/>
            <person name="Tunlid A."/>
            <person name="Henrissat B."/>
            <person name="Grigoriev I.V."/>
            <person name="Hibbett D.S."/>
            <person name="Martin F."/>
        </authorList>
    </citation>
    <scope>NUCLEOTIDE SEQUENCE [LARGE SCALE GENOMIC DNA]</scope>
    <source>
        <strain evidence="3">ATCC 200175</strain>
    </source>
</reference>
<protein>
    <submittedName>
        <fullName evidence="2">Uncharacterized protein</fullName>
    </submittedName>
</protein>
<feature type="region of interest" description="Disordered" evidence="1">
    <location>
        <begin position="28"/>
        <end position="80"/>
    </location>
</feature>
<dbReference type="AlphaFoldDB" id="A0A0C9TA99"/>
<sequence>MLSSASRLEPTRAAFLADGEWQKIEQLAYPDPNAKEPKKKARKGNNAKAAPAQVDGDGTADLPAPPSEEPDGTAVSASGY</sequence>
<dbReference type="OrthoDB" id="197206at2759"/>
<keyword evidence="3" id="KW-1185">Reference proteome</keyword>
<gene>
    <name evidence="2" type="ORF">PAXINDRAFT_18803</name>
</gene>
<evidence type="ECO:0000256" key="1">
    <source>
        <dbReference type="SAM" id="MobiDB-lite"/>
    </source>
</evidence>
<evidence type="ECO:0000313" key="3">
    <source>
        <dbReference type="Proteomes" id="UP000053647"/>
    </source>
</evidence>
<dbReference type="EMBL" id="KN819718">
    <property type="protein sequence ID" value="KIJ08028.1"/>
    <property type="molecule type" value="Genomic_DNA"/>
</dbReference>
<proteinExistence type="predicted"/>
<dbReference type="Proteomes" id="UP000053647">
    <property type="component" value="Unassembled WGS sequence"/>
</dbReference>
<name>A0A0C9TA99_PAXIN</name>
<accession>A0A0C9TA99</accession>
<dbReference type="HOGENOM" id="CLU_2590437_0_0_1"/>
<evidence type="ECO:0000313" key="2">
    <source>
        <dbReference type="EMBL" id="KIJ08028.1"/>
    </source>
</evidence>
<organism evidence="2 3">
    <name type="scientific">Paxillus involutus ATCC 200175</name>
    <dbReference type="NCBI Taxonomy" id="664439"/>
    <lineage>
        <taxon>Eukaryota</taxon>
        <taxon>Fungi</taxon>
        <taxon>Dikarya</taxon>
        <taxon>Basidiomycota</taxon>
        <taxon>Agaricomycotina</taxon>
        <taxon>Agaricomycetes</taxon>
        <taxon>Agaricomycetidae</taxon>
        <taxon>Boletales</taxon>
        <taxon>Paxilineae</taxon>
        <taxon>Paxillaceae</taxon>
        <taxon>Paxillus</taxon>
    </lineage>
</organism>